<dbReference type="SUPFAM" id="SSF57667">
    <property type="entry name" value="beta-beta-alpha zinc fingers"/>
    <property type="match status" value="1"/>
</dbReference>
<dbReference type="SMART" id="SM00355">
    <property type="entry name" value="ZnF_C2H2"/>
    <property type="match status" value="6"/>
</dbReference>
<keyword evidence="5" id="KW-0862">Zinc</keyword>
<evidence type="ECO:0000256" key="3">
    <source>
        <dbReference type="ARBA" id="ARBA00022737"/>
    </source>
</evidence>
<keyword evidence="2" id="KW-0479">Metal-binding</keyword>
<comment type="subcellular location">
    <subcellularLocation>
        <location evidence="1">Nucleus</location>
    </subcellularLocation>
</comment>
<sequence>MVRENQLQVLGDQEDYFCRACDRHFKFHIGAFNHCRHAEIHEGEWCERCGWLFVSPRACQSHVDNSSRHNVCTPCGMDFGTPALLESHDVDVHNKCTECCECFRAPDLLKAHDVLVHNLCIECGRYFRNINDLMQHKRTHLPLDIKCLGCDRLFSEFSAMMIHLESGTCESGIDRDDVDSYIFDTYVRNRAYVNQWEDHLKYQCPDCGSDFRFASALCQHVASNACNQQSKSTFWDLEKCITSRI</sequence>
<name>A0A0D2KQ86_9EURO</name>
<evidence type="ECO:0000256" key="7">
    <source>
        <dbReference type="PROSITE-ProRule" id="PRU00042"/>
    </source>
</evidence>
<protein>
    <recommendedName>
        <fullName evidence="8">C2H2-type domain-containing protein</fullName>
    </recommendedName>
</protein>
<dbReference type="VEuPathDB" id="FungiDB:Z520_05324"/>
<evidence type="ECO:0000256" key="6">
    <source>
        <dbReference type="ARBA" id="ARBA00023242"/>
    </source>
</evidence>
<evidence type="ECO:0000256" key="2">
    <source>
        <dbReference type="ARBA" id="ARBA00022723"/>
    </source>
</evidence>
<accession>A0A0D2KQ86</accession>
<keyword evidence="6" id="KW-0539">Nucleus</keyword>
<keyword evidence="3" id="KW-0677">Repeat</keyword>
<dbReference type="InterPro" id="IPR013087">
    <property type="entry name" value="Znf_C2H2_type"/>
</dbReference>
<evidence type="ECO:0000313" key="10">
    <source>
        <dbReference type="Proteomes" id="UP000053411"/>
    </source>
</evidence>
<evidence type="ECO:0000259" key="8">
    <source>
        <dbReference type="PROSITE" id="PS50157"/>
    </source>
</evidence>
<dbReference type="Proteomes" id="UP000053411">
    <property type="component" value="Unassembled WGS sequence"/>
</dbReference>
<dbReference type="PROSITE" id="PS50157">
    <property type="entry name" value="ZINC_FINGER_C2H2_2"/>
    <property type="match status" value="3"/>
</dbReference>
<evidence type="ECO:0000313" key="9">
    <source>
        <dbReference type="EMBL" id="KIX98863.1"/>
    </source>
</evidence>
<reference evidence="9 10" key="1">
    <citation type="submission" date="2015-01" db="EMBL/GenBank/DDBJ databases">
        <title>The Genome Sequence of Fonsecaea multimorphosa CBS 102226.</title>
        <authorList>
            <consortium name="The Broad Institute Genomics Platform"/>
            <person name="Cuomo C."/>
            <person name="de Hoog S."/>
            <person name="Gorbushina A."/>
            <person name="Stielow B."/>
            <person name="Teixiera M."/>
            <person name="Abouelleil A."/>
            <person name="Chapman S.B."/>
            <person name="Priest M."/>
            <person name="Young S.K."/>
            <person name="Wortman J."/>
            <person name="Nusbaum C."/>
            <person name="Birren B."/>
        </authorList>
    </citation>
    <scope>NUCLEOTIDE SEQUENCE [LARGE SCALE GENOMIC DNA]</scope>
    <source>
        <strain evidence="9 10">CBS 102226</strain>
    </source>
</reference>
<dbReference type="RefSeq" id="XP_016632986.1">
    <property type="nucleotide sequence ID" value="XM_016775827.1"/>
</dbReference>
<keyword evidence="4 7" id="KW-0863">Zinc-finger</keyword>
<dbReference type="AlphaFoldDB" id="A0A0D2KQ86"/>
<dbReference type="PROSITE" id="PS00028">
    <property type="entry name" value="ZINC_FINGER_C2H2_1"/>
    <property type="match status" value="1"/>
</dbReference>
<feature type="domain" description="C2H2-type" evidence="8">
    <location>
        <begin position="16"/>
        <end position="44"/>
    </location>
</feature>
<evidence type="ECO:0000256" key="5">
    <source>
        <dbReference type="ARBA" id="ARBA00022833"/>
    </source>
</evidence>
<dbReference type="Gene3D" id="3.30.160.60">
    <property type="entry name" value="Classic Zinc Finger"/>
    <property type="match status" value="1"/>
</dbReference>
<dbReference type="STRING" id="1442371.A0A0D2KQ86"/>
<gene>
    <name evidence="9" type="ORF">Z520_05324</name>
</gene>
<proteinExistence type="predicted"/>
<organism evidence="9 10">
    <name type="scientific">Fonsecaea multimorphosa CBS 102226</name>
    <dbReference type="NCBI Taxonomy" id="1442371"/>
    <lineage>
        <taxon>Eukaryota</taxon>
        <taxon>Fungi</taxon>
        <taxon>Dikarya</taxon>
        <taxon>Ascomycota</taxon>
        <taxon>Pezizomycotina</taxon>
        <taxon>Eurotiomycetes</taxon>
        <taxon>Chaetothyriomycetidae</taxon>
        <taxon>Chaetothyriales</taxon>
        <taxon>Herpotrichiellaceae</taxon>
        <taxon>Fonsecaea</taxon>
    </lineage>
</organism>
<dbReference type="Pfam" id="PF00096">
    <property type="entry name" value="zf-C2H2"/>
    <property type="match status" value="1"/>
</dbReference>
<keyword evidence="10" id="KW-1185">Reference proteome</keyword>
<dbReference type="OrthoDB" id="6105938at2759"/>
<feature type="domain" description="C2H2-type" evidence="8">
    <location>
        <begin position="118"/>
        <end position="140"/>
    </location>
</feature>
<dbReference type="PANTHER" id="PTHR24376">
    <property type="entry name" value="ZINC FINGER PROTEIN"/>
    <property type="match status" value="1"/>
</dbReference>
<dbReference type="InterPro" id="IPR036236">
    <property type="entry name" value="Znf_C2H2_sf"/>
</dbReference>
<dbReference type="GeneID" id="27711070"/>
<evidence type="ECO:0000256" key="1">
    <source>
        <dbReference type="ARBA" id="ARBA00004123"/>
    </source>
</evidence>
<dbReference type="GO" id="GO:0005634">
    <property type="term" value="C:nucleus"/>
    <property type="evidence" value="ECO:0007669"/>
    <property type="project" value="UniProtKB-SubCell"/>
</dbReference>
<feature type="domain" description="C2H2-type" evidence="8">
    <location>
        <begin position="202"/>
        <end position="229"/>
    </location>
</feature>
<evidence type="ECO:0000256" key="4">
    <source>
        <dbReference type="ARBA" id="ARBA00022771"/>
    </source>
</evidence>
<dbReference type="EMBL" id="KN848070">
    <property type="protein sequence ID" value="KIX98863.1"/>
    <property type="molecule type" value="Genomic_DNA"/>
</dbReference>
<dbReference type="GO" id="GO:0008270">
    <property type="term" value="F:zinc ion binding"/>
    <property type="evidence" value="ECO:0007669"/>
    <property type="project" value="UniProtKB-KW"/>
</dbReference>